<reference evidence="13" key="1">
    <citation type="submission" date="2018-12" db="EMBL/GenBank/DDBJ databases">
        <title>Tengunoibacter tsumagoiensis gen. nov., sp. nov., Dictyobacter kobayashii sp. nov., D. alpinus sp. nov., and D. joshuensis sp. nov. and description of Dictyobacteraceae fam. nov. within the order Ktedonobacterales isolated from Tengu-no-mugimeshi.</title>
        <authorList>
            <person name="Wang C.M."/>
            <person name="Zheng Y."/>
            <person name="Sakai Y."/>
            <person name="Toyoda A."/>
            <person name="Minakuchi Y."/>
            <person name="Abe K."/>
            <person name="Yokota A."/>
            <person name="Yabe S."/>
        </authorList>
    </citation>
    <scope>NUCLEOTIDE SEQUENCE [LARGE SCALE GENOMIC DNA]</scope>
    <source>
        <strain evidence="13">Uno16</strain>
    </source>
</reference>
<dbReference type="RefSeq" id="WP_126630771.1">
    <property type="nucleotide sequence ID" value="NZ_BIFT01000002.1"/>
</dbReference>
<accession>A0A402BH30</accession>
<dbReference type="InterPro" id="IPR001967">
    <property type="entry name" value="Peptidase_S11_N"/>
</dbReference>
<dbReference type="GO" id="GO:0008360">
    <property type="term" value="P:regulation of cell shape"/>
    <property type="evidence" value="ECO:0007669"/>
    <property type="project" value="UniProtKB-KW"/>
</dbReference>
<keyword evidence="10" id="KW-0812">Transmembrane</keyword>
<evidence type="ECO:0000256" key="7">
    <source>
        <dbReference type="PIRSR" id="PIRSR618044-1"/>
    </source>
</evidence>
<dbReference type="GO" id="GO:0006508">
    <property type="term" value="P:proteolysis"/>
    <property type="evidence" value="ECO:0007669"/>
    <property type="project" value="InterPro"/>
</dbReference>
<organism evidence="12 13">
    <name type="scientific">Dictyobacter alpinus</name>
    <dbReference type="NCBI Taxonomy" id="2014873"/>
    <lineage>
        <taxon>Bacteria</taxon>
        <taxon>Bacillati</taxon>
        <taxon>Chloroflexota</taxon>
        <taxon>Ktedonobacteria</taxon>
        <taxon>Ktedonobacterales</taxon>
        <taxon>Dictyobacteraceae</taxon>
        <taxon>Dictyobacter</taxon>
    </lineage>
</organism>
<protein>
    <recommendedName>
        <fullName evidence="11">Peptidase S11 D-alanyl-D-alanine carboxypeptidase A N-terminal domain-containing protein</fullName>
    </recommendedName>
</protein>
<evidence type="ECO:0000313" key="13">
    <source>
        <dbReference type="Proteomes" id="UP000287171"/>
    </source>
</evidence>
<feature type="active site" evidence="7">
    <location>
        <position position="147"/>
    </location>
</feature>
<keyword evidence="13" id="KW-1185">Reference proteome</keyword>
<evidence type="ECO:0000256" key="3">
    <source>
        <dbReference type="ARBA" id="ARBA00022801"/>
    </source>
</evidence>
<dbReference type="EMBL" id="BIFT01000002">
    <property type="protein sequence ID" value="GCE30721.1"/>
    <property type="molecule type" value="Genomic_DNA"/>
</dbReference>
<dbReference type="Gene3D" id="3.40.710.10">
    <property type="entry name" value="DD-peptidase/beta-lactamase superfamily"/>
    <property type="match status" value="1"/>
</dbReference>
<evidence type="ECO:0000256" key="9">
    <source>
        <dbReference type="RuleBase" id="RU004016"/>
    </source>
</evidence>
<feature type="active site" description="Acyl-ester intermediate" evidence="7">
    <location>
        <position position="88"/>
    </location>
</feature>
<proteinExistence type="inferred from homology"/>
<dbReference type="Pfam" id="PF00768">
    <property type="entry name" value="Peptidase_S11"/>
    <property type="match status" value="1"/>
</dbReference>
<keyword evidence="10" id="KW-1133">Transmembrane helix</keyword>
<evidence type="ECO:0000256" key="2">
    <source>
        <dbReference type="ARBA" id="ARBA00022729"/>
    </source>
</evidence>
<dbReference type="PANTHER" id="PTHR21581:SF33">
    <property type="entry name" value="D-ALANYL-D-ALANINE CARBOXYPEPTIDASE DACB"/>
    <property type="match status" value="1"/>
</dbReference>
<dbReference type="InterPro" id="IPR012338">
    <property type="entry name" value="Beta-lactam/transpept-like"/>
</dbReference>
<dbReference type="SUPFAM" id="SSF56601">
    <property type="entry name" value="beta-lactamase/transpeptidase-like"/>
    <property type="match status" value="1"/>
</dbReference>
<feature type="transmembrane region" description="Helical" evidence="10">
    <location>
        <begin position="5"/>
        <end position="26"/>
    </location>
</feature>
<evidence type="ECO:0000256" key="10">
    <source>
        <dbReference type="SAM" id="Phobius"/>
    </source>
</evidence>
<keyword evidence="10" id="KW-0472">Membrane</keyword>
<gene>
    <name evidence="12" type="ORF">KDA_62050</name>
</gene>
<dbReference type="AlphaFoldDB" id="A0A402BH30"/>
<dbReference type="PRINTS" id="PR00725">
    <property type="entry name" value="DADACBPTASE1"/>
</dbReference>
<dbReference type="InterPro" id="IPR018044">
    <property type="entry name" value="Peptidase_S11"/>
</dbReference>
<evidence type="ECO:0000313" key="12">
    <source>
        <dbReference type="EMBL" id="GCE30721.1"/>
    </source>
</evidence>
<feature type="binding site" evidence="8">
    <location>
        <position position="263"/>
    </location>
    <ligand>
        <name>substrate</name>
    </ligand>
</feature>
<keyword evidence="2" id="KW-0732">Signal</keyword>
<evidence type="ECO:0000256" key="6">
    <source>
        <dbReference type="ARBA" id="ARBA00023316"/>
    </source>
</evidence>
<evidence type="ECO:0000256" key="4">
    <source>
        <dbReference type="ARBA" id="ARBA00022960"/>
    </source>
</evidence>
<name>A0A402BH30_9CHLR</name>
<dbReference type="OrthoDB" id="7252792at2"/>
<keyword evidence="5" id="KW-0573">Peptidoglycan synthesis</keyword>
<comment type="caution">
    <text evidence="12">The sequence shown here is derived from an EMBL/GenBank/DDBJ whole genome shotgun (WGS) entry which is preliminary data.</text>
</comment>
<keyword evidence="6" id="KW-0961">Cell wall biogenesis/degradation</keyword>
<keyword evidence="3" id="KW-0378">Hydrolase</keyword>
<dbReference type="GO" id="GO:0009002">
    <property type="term" value="F:serine-type D-Ala-D-Ala carboxypeptidase activity"/>
    <property type="evidence" value="ECO:0007669"/>
    <property type="project" value="InterPro"/>
</dbReference>
<feature type="active site" description="Proton acceptor" evidence="7">
    <location>
        <position position="91"/>
    </location>
</feature>
<evidence type="ECO:0000256" key="8">
    <source>
        <dbReference type="PIRSR" id="PIRSR618044-2"/>
    </source>
</evidence>
<keyword evidence="4" id="KW-0133">Cell shape</keyword>
<dbReference type="Proteomes" id="UP000287171">
    <property type="component" value="Unassembled WGS sequence"/>
</dbReference>
<comment type="similarity">
    <text evidence="1 9">Belongs to the peptidase S11 family.</text>
</comment>
<evidence type="ECO:0000256" key="5">
    <source>
        <dbReference type="ARBA" id="ARBA00022984"/>
    </source>
</evidence>
<evidence type="ECO:0000256" key="1">
    <source>
        <dbReference type="ARBA" id="ARBA00007164"/>
    </source>
</evidence>
<dbReference type="GO" id="GO:0071555">
    <property type="term" value="P:cell wall organization"/>
    <property type="evidence" value="ECO:0007669"/>
    <property type="project" value="UniProtKB-KW"/>
</dbReference>
<evidence type="ECO:0000259" key="11">
    <source>
        <dbReference type="Pfam" id="PF00768"/>
    </source>
</evidence>
<sequence>MKRYIVATVLFVLAIEIILIIPLMIFTPVGTKVVDTFNPTPTPTPMPVLSSNGLTPPAIKSPVMYLLDADTNNVLANVRGNERLPIASTTKIMTAIIALEKSKPDQIVEVKEDAVKEVTENLGSNANLKAGDKVRMIDMLYGLMIPSGDDAAIAIADTISGSPANFVKLMNDYAHKLHLNNTHYINPDGLTYYIGADKKPDPNEYSTAADLAQLTRYALQNPIFAQIIQIQHYQLPATADHGAFNWVTTNDLLQSYPGVIGVKTGFTVEAGSCLVFAGRDVRHTLIGVLLQGKEKTDRFTDAPELLQWGFALPLRAPTPTPTPKNK</sequence>
<dbReference type="GO" id="GO:0009252">
    <property type="term" value="P:peptidoglycan biosynthetic process"/>
    <property type="evidence" value="ECO:0007669"/>
    <property type="project" value="UniProtKB-KW"/>
</dbReference>
<feature type="domain" description="Peptidase S11 D-alanyl-D-alanine carboxypeptidase A N-terminal" evidence="11">
    <location>
        <begin position="55"/>
        <end position="292"/>
    </location>
</feature>
<dbReference type="PANTHER" id="PTHR21581">
    <property type="entry name" value="D-ALANYL-D-ALANINE CARBOXYPEPTIDASE"/>
    <property type="match status" value="1"/>
</dbReference>